<feature type="compositionally biased region" description="Pro residues" evidence="1">
    <location>
        <begin position="25"/>
        <end position="41"/>
    </location>
</feature>
<dbReference type="EMBL" id="CP001630">
    <property type="protein sequence ID" value="ACU39409.1"/>
    <property type="molecule type" value="Genomic_DNA"/>
</dbReference>
<name>C6WBB8_ACTMD</name>
<feature type="compositionally biased region" description="Pro residues" evidence="1">
    <location>
        <begin position="64"/>
        <end position="118"/>
    </location>
</feature>
<reference evidence="2 3" key="1">
    <citation type="journal article" date="2009" name="Stand. Genomic Sci.">
        <title>Complete genome sequence of Actinosynnema mirum type strain (101).</title>
        <authorList>
            <person name="Land M."/>
            <person name="Lapidus A."/>
            <person name="Mayilraj S."/>
            <person name="Chen F."/>
            <person name="Copeland A."/>
            <person name="Del Rio T.G."/>
            <person name="Nolan M."/>
            <person name="Lucas S."/>
            <person name="Tice H."/>
            <person name="Cheng J.F."/>
            <person name="Chertkov O."/>
            <person name="Bruce D."/>
            <person name="Goodwin L."/>
            <person name="Pitluck S."/>
            <person name="Rohde M."/>
            <person name="Goker M."/>
            <person name="Pati A."/>
            <person name="Ivanova N."/>
            <person name="Mavromatis K."/>
            <person name="Chen A."/>
            <person name="Palaniappan K."/>
            <person name="Hauser L."/>
            <person name="Chang Y.J."/>
            <person name="Jeffries C.C."/>
            <person name="Brettin T."/>
            <person name="Detter J.C."/>
            <person name="Han C."/>
            <person name="Chain P."/>
            <person name="Tindall B.J."/>
            <person name="Bristow J."/>
            <person name="Eisen J.A."/>
            <person name="Markowitz V."/>
            <person name="Hugenholtz P."/>
            <person name="Kyrpides N.C."/>
            <person name="Klenk H.P."/>
        </authorList>
    </citation>
    <scope>NUCLEOTIDE SEQUENCE [LARGE SCALE GENOMIC DNA]</scope>
    <source>
        <strain evidence="3">ATCC 29888 / DSM 43827 / JCM 3225 / NBRC 14064 / NCIMB 13271 / NRRL B-12336 / IMRU 3971 / 101</strain>
    </source>
</reference>
<accession>C6WBB8</accession>
<dbReference type="HOGENOM" id="CLU_1136176_0_0_11"/>
<dbReference type="AlphaFoldDB" id="C6WBB8"/>
<dbReference type="STRING" id="446462.Amir_5591"/>
<sequence>MSTLFGILVLAGFGYLIWHAMQPNPADPQQPAPGDAPPPTSASPQSAAAAPPQRGAAPEAPSAPAAPPSVVPDPPVVQQPAAPVVPDPAPQSPAPPPVPQAPSTPSPAPAAPPAAAEPPEPELREADVFTLRCTHLDHHPEHIPTATIRRGRTAGIDIIQVHKNGWGSDEHATRCRHHNPDGDRLGIGHVECGWGCGTPIELRIADPGDVDWSFGLLRERGWRSDPHDRLVCPYCAGTRSRRWR</sequence>
<organism evidence="2 3">
    <name type="scientific">Actinosynnema mirum (strain ATCC 29888 / DSM 43827 / JCM 3225 / NBRC 14064 / NCIMB 13271 / NRRL B-12336 / IMRU 3971 / 101)</name>
    <dbReference type="NCBI Taxonomy" id="446462"/>
    <lineage>
        <taxon>Bacteria</taxon>
        <taxon>Bacillati</taxon>
        <taxon>Actinomycetota</taxon>
        <taxon>Actinomycetes</taxon>
        <taxon>Pseudonocardiales</taxon>
        <taxon>Pseudonocardiaceae</taxon>
        <taxon>Actinosynnema</taxon>
    </lineage>
</organism>
<evidence type="ECO:0000256" key="1">
    <source>
        <dbReference type="SAM" id="MobiDB-lite"/>
    </source>
</evidence>
<dbReference type="Proteomes" id="UP000002213">
    <property type="component" value="Chromosome"/>
</dbReference>
<gene>
    <name evidence="2" type="ordered locus">Amir_5591</name>
</gene>
<feature type="compositionally biased region" description="Low complexity" evidence="1">
    <location>
        <begin position="42"/>
        <end position="63"/>
    </location>
</feature>
<protein>
    <submittedName>
        <fullName evidence="2">Uncharacterized protein</fullName>
    </submittedName>
</protein>
<keyword evidence="3" id="KW-1185">Reference proteome</keyword>
<dbReference type="RefSeq" id="WP_015804294.1">
    <property type="nucleotide sequence ID" value="NC_013093.1"/>
</dbReference>
<proteinExistence type="predicted"/>
<dbReference type="KEGG" id="ami:Amir_5591"/>
<feature type="region of interest" description="Disordered" evidence="1">
    <location>
        <begin position="23"/>
        <end position="121"/>
    </location>
</feature>
<evidence type="ECO:0000313" key="3">
    <source>
        <dbReference type="Proteomes" id="UP000002213"/>
    </source>
</evidence>
<evidence type="ECO:0000313" key="2">
    <source>
        <dbReference type="EMBL" id="ACU39409.1"/>
    </source>
</evidence>